<dbReference type="OrthoDB" id="421226at2759"/>
<evidence type="ECO:0000313" key="4">
    <source>
        <dbReference type="Proteomes" id="UP000054270"/>
    </source>
</evidence>
<feature type="compositionally biased region" description="Basic and acidic residues" evidence="1">
    <location>
        <begin position="99"/>
        <end position="118"/>
    </location>
</feature>
<gene>
    <name evidence="3" type="ORF">HYPSUDRAFT_44605</name>
</gene>
<dbReference type="EMBL" id="KN817581">
    <property type="protein sequence ID" value="KJA19137.1"/>
    <property type="molecule type" value="Genomic_DNA"/>
</dbReference>
<dbReference type="Gene3D" id="3.80.10.10">
    <property type="entry name" value="Ribonuclease Inhibitor"/>
    <property type="match status" value="1"/>
</dbReference>
<dbReference type="OMA" id="ACRHISR"/>
<dbReference type="AlphaFoldDB" id="A0A0D2KX43"/>
<name>A0A0D2KX43_HYPSF</name>
<keyword evidence="4" id="KW-1185">Reference proteome</keyword>
<evidence type="ECO:0000259" key="2">
    <source>
        <dbReference type="Pfam" id="PF23550"/>
    </source>
</evidence>
<evidence type="ECO:0000256" key="1">
    <source>
        <dbReference type="SAM" id="MobiDB-lite"/>
    </source>
</evidence>
<sequence length="603" mass="65897">MSNNVRGPSSALTEFLRDAGITATTIARRAATRTREEQQQQQPEAGPSRPANTNRRRRSTRASGYASDELDEPENSAVPEDAMQVDEAASPTKKRKLTKAAEAKLKAQEKKKLGKKDGGDEDEEEDAYTAPSKSLWATSAGPKPPVGSFEKCAICEKQFTVTKYTMASSSGSGFLCHQCAKAGGVDPFKKPAVPKKRKAPVEKRNITKFEEKRFPTLVNICIQLITKHINDIEVLGDIGVLNVEAISKALSKNRGLTQDNVHLFYNTSNDSLTLFDATNLPSPALETLAYHNRNLTSLRLDFCGHLDDTAFNVFSTSLNVLERIELLGPFLIRPPAWKKFFTTHPNLEGFLVTQSPRFDIECVTTLVEHCPGIKDLRLKEIGKIDDAFLEQIQELGGLRHLDISDPSHSCSEDAIVSLLAAIGSGLSYLNVSKHSALTDAFLTDGLLAHTGNLAALTISYLPELTDAGVGAFFDEWASNGPLNILDASRNDVLGDLALEGILKHSGHKLMQLNINGWKDVGADALNIIGRLGVEMRKLDVGFCRALDDFVVKMWLEGEKKRGAQTGGCRALEELKVWGCNRVTSACPRKKGVVIQGIESQASR</sequence>
<dbReference type="SUPFAM" id="SSF52047">
    <property type="entry name" value="RNI-like"/>
    <property type="match status" value="1"/>
</dbReference>
<feature type="domain" description="DNA repair protein rhp7 treble clef" evidence="2">
    <location>
        <begin position="146"/>
        <end position="182"/>
    </location>
</feature>
<dbReference type="GO" id="GO:0031146">
    <property type="term" value="P:SCF-dependent proteasomal ubiquitin-dependent protein catabolic process"/>
    <property type="evidence" value="ECO:0007669"/>
    <property type="project" value="TreeGrafter"/>
</dbReference>
<dbReference type="Pfam" id="PF23550">
    <property type="entry name" value="zf_Tbcl_Rhp7"/>
    <property type="match status" value="1"/>
</dbReference>
<organism evidence="3 4">
    <name type="scientific">Hypholoma sublateritium (strain FD-334 SS-4)</name>
    <dbReference type="NCBI Taxonomy" id="945553"/>
    <lineage>
        <taxon>Eukaryota</taxon>
        <taxon>Fungi</taxon>
        <taxon>Dikarya</taxon>
        <taxon>Basidiomycota</taxon>
        <taxon>Agaricomycotina</taxon>
        <taxon>Agaricomycetes</taxon>
        <taxon>Agaricomycetidae</taxon>
        <taxon>Agaricales</taxon>
        <taxon>Agaricineae</taxon>
        <taxon>Strophariaceae</taxon>
        <taxon>Hypholoma</taxon>
    </lineage>
</organism>
<evidence type="ECO:0000313" key="3">
    <source>
        <dbReference type="EMBL" id="KJA19137.1"/>
    </source>
</evidence>
<feature type="region of interest" description="Disordered" evidence="1">
    <location>
        <begin position="16"/>
        <end position="141"/>
    </location>
</feature>
<dbReference type="PANTHER" id="PTHR13318:SF95">
    <property type="entry name" value="F-BOX PROTEIN YLR352W"/>
    <property type="match status" value="1"/>
</dbReference>
<feature type="compositionally biased region" description="Low complexity" evidence="1">
    <location>
        <begin position="39"/>
        <end position="53"/>
    </location>
</feature>
<protein>
    <recommendedName>
        <fullName evidence="2">DNA repair protein rhp7 treble clef domain-containing protein</fullName>
    </recommendedName>
</protein>
<dbReference type="PANTHER" id="PTHR13318">
    <property type="entry name" value="PARTNER OF PAIRED, ISOFORM B-RELATED"/>
    <property type="match status" value="1"/>
</dbReference>
<dbReference type="InterPro" id="IPR056451">
    <property type="entry name" value="Znf_Tbcl_Rhp7"/>
</dbReference>
<dbReference type="Proteomes" id="UP000054270">
    <property type="component" value="Unassembled WGS sequence"/>
</dbReference>
<dbReference type="GO" id="GO:0019005">
    <property type="term" value="C:SCF ubiquitin ligase complex"/>
    <property type="evidence" value="ECO:0007669"/>
    <property type="project" value="TreeGrafter"/>
</dbReference>
<proteinExistence type="predicted"/>
<accession>A0A0D2KX43</accession>
<dbReference type="STRING" id="945553.A0A0D2KX43"/>
<reference evidence="4" key="1">
    <citation type="submission" date="2014-04" db="EMBL/GenBank/DDBJ databases">
        <title>Evolutionary Origins and Diversification of the Mycorrhizal Mutualists.</title>
        <authorList>
            <consortium name="DOE Joint Genome Institute"/>
            <consortium name="Mycorrhizal Genomics Consortium"/>
            <person name="Kohler A."/>
            <person name="Kuo A."/>
            <person name="Nagy L.G."/>
            <person name="Floudas D."/>
            <person name="Copeland A."/>
            <person name="Barry K.W."/>
            <person name="Cichocki N."/>
            <person name="Veneault-Fourrey C."/>
            <person name="LaButti K."/>
            <person name="Lindquist E.A."/>
            <person name="Lipzen A."/>
            <person name="Lundell T."/>
            <person name="Morin E."/>
            <person name="Murat C."/>
            <person name="Riley R."/>
            <person name="Ohm R."/>
            <person name="Sun H."/>
            <person name="Tunlid A."/>
            <person name="Henrissat B."/>
            <person name="Grigoriev I.V."/>
            <person name="Hibbett D.S."/>
            <person name="Martin F."/>
        </authorList>
    </citation>
    <scope>NUCLEOTIDE SEQUENCE [LARGE SCALE GENOMIC DNA]</scope>
    <source>
        <strain evidence="4">FD-334 SS-4</strain>
    </source>
</reference>
<dbReference type="InterPro" id="IPR032675">
    <property type="entry name" value="LRR_dom_sf"/>
</dbReference>